<feature type="region of interest" description="Disordered" evidence="1">
    <location>
        <begin position="90"/>
        <end position="118"/>
    </location>
</feature>
<accession>A0AAD9EII7</accession>
<organism evidence="2 3">
    <name type="scientific">Colletotrichum chrysophilum</name>
    <dbReference type="NCBI Taxonomy" id="1836956"/>
    <lineage>
        <taxon>Eukaryota</taxon>
        <taxon>Fungi</taxon>
        <taxon>Dikarya</taxon>
        <taxon>Ascomycota</taxon>
        <taxon>Pezizomycotina</taxon>
        <taxon>Sordariomycetes</taxon>
        <taxon>Hypocreomycetidae</taxon>
        <taxon>Glomerellales</taxon>
        <taxon>Glomerellaceae</taxon>
        <taxon>Colletotrichum</taxon>
        <taxon>Colletotrichum gloeosporioides species complex</taxon>
    </lineage>
</organism>
<keyword evidence="3" id="KW-1185">Reference proteome</keyword>
<dbReference type="AlphaFoldDB" id="A0AAD9EII7"/>
<evidence type="ECO:0000256" key="1">
    <source>
        <dbReference type="SAM" id="MobiDB-lite"/>
    </source>
</evidence>
<dbReference type="EMBL" id="JAQOWY010000065">
    <property type="protein sequence ID" value="KAK1852899.1"/>
    <property type="molecule type" value="Genomic_DNA"/>
</dbReference>
<dbReference type="Proteomes" id="UP001243330">
    <property type="component" value="Unassembled WGS sequence"/>
</dbReference>
<evidence type="ECO:0000313" key="3">
    <source>
        <dbReference type="Proteomes" id="UP001243330"/>
    </source>
</evidence>
<evidence type="ECO:0000313" key="2">
    <source>
        <dbReference type="EMBL" id="KAK1852899.1"/>
    </source>
</evidence>
<proteinExistence type="predicted"/>
<reference evidence="2" key="1">
    <citation type="submission" date="2023-01" db="EMBL/GenBank/DDBJ databases">
        <title>Colletotrichum chrysophilum M932 genome sequence.</title>
        <authorList>
            <person name="Baroncelli R."/>
        </authorList>
    </citation>
    <scope>NUCLEOTIDE SEQUENCE</scope>
    <source>
        <strain evidence="2">M932</strain>
    </source>
</reference>
<name>A0AAD9EII7_9PEZI</name>
<sequence length="118" mass="12023">MPLVVFAGENGRCNSLLPADGPANHVATDSGVNLGIFLVATACITNRLGPRWTGWNGVEHGVAPAHTVQPEMENGFDVAPSMISGLRGLAPSITDDRGVGEPGGIQPGAASALRLGPE</sequence>
<comment type="caution">
    <text evidence="2">The sequence shown here is derived from an EMBL/GenBank/DDBJ whole genome shotgun (WGS) entry which is preliminary data.</text>
</comment>
<protein>
    <submittedName>
        <fullName evidence="2">Uncharacterized protein</fullName>
    </submittedName>
</protein>
<gene>
    <name evidence="2" type="ORF">CCHR01_04440</name>
</gene>